<accession>A0A381P4X8</accession>
<gene>
    <name evidence="1" type="ORF">METZ01_LOCUS14321</name>
</gene>
<reference evidence="1" key="1">
    <citation type="submission" date="2018-05" db="EMBL/GenBank/DDBJ databases">
        <authorList>
            <person name="Lanie J.A."/>
            <person name="Ng W.-L."/>
            <person name="Kazmierczak K.M."/>
            <person name="Andrzejewski T.M."/>
            <person name="Davidsen T.M."/>
            <person name="Wayne K.J."/>
            <person name="Tettelin H."/>
            <person name="Glass J.I."/>
            <person name="Rusch D."/>
            <person name="Podicherti R."/>
            <person name="Tsui H.-C.T."/>
            <person name="Winkler M.E."/>
        </authorList>
    </citation>
    <scope>NUCLEOTIDE SEQUENCE</scope>
</reference>
<protein>
    <submittedName>
        <fullName evidence="1">Uncharacterized protein</fullName>
    </submittedName>
</protein>
<organism evidence="1">
    <name type="scientific">marine metagenome</name>
    <dbReference type="NCBI Taxonomy" id="408172"/>
    <lineage>
        <taxon>unclassified sequences</taxon>
        <taxon>metagenomes</taxon>
        <taxon>ecological metagenomes</taxon>
    </lineage>
</organism>
<dbReference type="AlphaFoldDB" id="A0A381P4X8"/>
<dbReference type="EMBL" id="UINC01000805">
    <property type="protein sequence ID" value="SUZ61467.1"/>
    <property type="molecule type" value="Genomic_DNA"/>
</dbReference>
<evidence type="ECO:0000313" key="1">
    <source>
        <dbReference type="EMBL" id="SUZ61467.1"/>
    </source>
</evidence>
<sequence length="155" mass="17980">MSHLAWIIDPTLRHRLSHPNHNTLNKAVVFWSSTLMGDALKALPDEASVREDVARWAPTEALALRFEQQPHEARIEYLQRVMGTHLYGNGMTFESREEAETVLVALERYELSYRKFLDQLPYPIANVAYLIRDLEWEHGRETLRCHLVVESPCSP</sequence>
<proteinExistence type="predicted"/>
<name>A0A381P4X8_9ZZZZ</name>